<keyword evidence="2" id="KW-1185">Reference proteome</keyword>
<reference evidence="2" key="1">
    <citation type="submission" date="2023-11" db="EMBL/GenBank/DDBJ databases">
        <authorList>
            <person name="Helweg L.P."/>
            <person name="Kiel A."/>
            <person name="Hitz F."/>
            <person name="Ruckert-Reed C."/>
            <person name="Busche T."/>
            <person name="Kaltschmidt B."/>
            <person name="Kaltschmidt C."/>
        </authorList>
    </citation>
    <scope>NUCLEOTIDE SEQUENCE [LARGE SCALE GENOMIC DNA]</scope>
    <source>
        <strain evidence="2">4.1</strain>
    </source>
</reference>
<dbReference type="Proteomes" id="UP001304340">
    <property type="component" value="Chromosome"/>
</dbReference>
<dbReference type="RefSeq" id="WP_156382731.1">
    <property type="nucleotide sequence ID" value="NZ_CP138359.1"/>
</dbReference>
<dbReference type="KEGG" id="sbil:SANBI_001407"/>
<organism evidence="1 2">
    <name type="scientific">Sanguibacter biliveldensis</name>
    <dbReference type="NCBI Taxonomy" id="3030830"/>
    <lineage>
        <taxon>Bacteria</taxon>
        <taxon>Bacillati</taxon>
        <taxon>Actinomycetota</taxon>
        <taxon>Actinomycetes</taxon>
        <taxon>Micrococcales</taxon>
        <taxon>Sanguibacteraceae</taxon>
        <taxon>Sanguibacter</taxon>
    </lineage>
</organism>
<evidence type="ECO:0000313" key="1">
    <source>
        <dbReference type="EMBL" id="WPF83712.1"/>
    </source>
</evidence>
<evidence type="ECO:0000313" key="2">
    <source>
        <dbReference type="Proteomes" id="UP001304340"/>
    </source>
</evidence>
<proteinExistence type="predicted"/>
<name>A0AAF0Z6J4_9MICO</name>
<dbReference type="EMBL" id="CP138359">
    <property type="protein sequence ID" value="WPF83712.1"/>
    <property type="molecule type" value="Genomic_DNA"/>
</dbReference>
<accession>A0AAF0Z6J4</accession>
<protein>
    <submittedName>
        <fullName evidence="1">Uncharacterized protein</fullName>
    </submittedName>
</protein>
<sequence length="48" mass="5082">MVDGFLQLVLLIGLTVTAFAGLRGSRLVAGRDEIGEVRPGARATAQRE</sequence>
<dbReference type="AlphaFoldDB" id="A0AAF0Z6J4"/>
<gene>
    <name evidence="1" type="ORF">SANBI_001407</name>
</gene>